<evidence type="ECO:0000313" key="3">
    <source>
        <dbReference type="EMBL" id="WTR73541.1"/>
    </source>
</evidence>
<organism evidence="3 4">
    <name type="scientific">Streptomyces zaomyceticus</name>
    <dbReference type="NCBI Taxonomy" id="68286"/>
    <lineage>
        <taxon>Bacteria</taxon>
        <taxon>Bacillati</taxon>
        <taxon>Actinomycetota</taxon>
        <taxon>Actinomycetes</taxon>
        <taxon>Kitasatosporales</taxon>
        <taxon>Streptomycetaceae</taxon>
        <taxon>Streptomyces</taxon>
    </lineage>
</organism>
<feature type="region of interest" description="Disordered" evidence="1">
    <location>
        <begin position="143"/>
        <end position="180"/>
    </location>
</feature>
<dbReference type="Pfam" id="PF13676">
    <property type="entry name" value="TIR_2"/>
    <property type="match status" value="1"/>
</dbReference>
<sequence>MSEIFVNYRTGDGNETAALLSEGLSRRFGEEAVFFAGRSIRPGDTFPEELLAHVRRSGVLLAVIGPSWLSHPGLRQEDDWVRREILEAWHYGVRVVPVLSGRQAGRLDREVLPPALRHLAELQSLRIASSSYDKDLESIGNELSRLSPRLSDRDARTQQASADQPTAPHNSLTGDNSGFSVQAGRVGDIGTVVTNPTGPVNTGSGSQHNQTHRPNLSGDGSAYIAGDNHGGISHRFGNAGGDGADSR</sequence>
<accession>A0ABZ1LJ70</accession>
<dbReference type="InterPro" id="IPR035897">
    <property type="entry name" value="Toll_tir_struct_dom_sf"/>
</dbReference>
<reference evidence="3 4" key="1">
    <citation type="submission" date="2022-10" db="EMBL/GenBank/DDBJ databases">
        <title>The complete genomes of actinobacterial strains from the NBC collection.</title>
        <authorList>
            <person name="Joergensen T.S."/>
            <person name="Alvarez Arevalo M."/>
            <person name="Sterndorff E.B."/>
            <person name="Faurdal D."/>
            <person name="Vuksanovic O."/>
            <person name="Mourched A.-S."/>
            <person name="Charusanti P."/>
            <person name="Shaw S."/>
            <person name="Blin K."/>
            <person name="Weber T."/>
        </authorList>
    </citation>
    <scope>NUCLEOTIDE SEQUENCE [LARGE SCALE GENOMIC DNA]</scope>
    <source>
        <strain evidence="3 4">NBC_00123</strain>
    </source>
</reference>
<evidence type="ECO:0000313" key="4">
    <source>
        <dbReference type="Proteomes" id="UP001622594"/>
    </source>
</evidence>
<dbReference type="RefSeq" id="WP_398168056.1">
    <property type="nucleotide sequence ID" value="NZ_CP108188.1"/>
</dbReference>
<gene>
    <name evidence="3" type="ORF">OG814_31760</name>
</gene>
<feature type="region of interest" description="Disordered" evidence="1">
    <location>
        <begin position="195"/>
        <end position="247"/>
    </location>
</feature>
<name>A0ABZ1LJ70_9ACTN</name>
<dbReference type="PROSITE" id="PS50104">
    <property type="entry name" value="TIR"/>
    <property type="match status" value="1"/>
</dbReference>
<keyword evidence="4" id="KW-1185">Reference proteome</keyword>
<feature type="compositionally biased region" description="Polar residues" evidence="1">
    <location>
        <begin position="204"/>
        <end position="214"/>
    </location>
</feature>
<dbReference type="InterPro" id="IPR000157">
    <property type="entry name" value="TIR_dom"/>
</dbReference>
<dbReference type="SUPFAM" id="SSF52200">
    <property type="entry name" value="Toll/Interleukin receptor TIR domain"/>
    <property type="match status" value="1"/>
</dbReference>
<evidence type="ECO:0000259" key="2">
    <source>
        <dbReference type="PROSITE" id="PS50104"/>
    </source>
</evidence>
<proteinExistence type="predicted"/>
<keyword evidence="3" id="KW-0675">Receptor</keyword>
<dbReference type="EMBL" id="CP108188">
    <property type="protein sequence ID" value="WTR73541.1"/>
    <property type="molecule type" value="Genomic_DNA"/>
</dbReference>
<protein>
    <submittedName>
        <fullName evidence="3">Toll/interleukin-1 receptor domain-containing protein</fullName>
    </submittedName>
</protein>
<dbReference type="Proteomes" id="UP001622594">
    <property type="component" value="Chromosome"/>
</dbReference>
<evidence type="ECO:0000256" key="1">
    <source>
        <dbReference type="SAM" id="MobiDB-lite"/>
    </source>
</evidence>
<feature type="compositionally biased region" description="Polar residues" evidence="1">
    <location>
        <begin position="157"/>
        <end position="180"/>
    </location>
</feature>
<feature type="compositionally biased region" description="Gly residues" evidence="1">
    <location>
        <begin position="238"/>
        <end position="247"/>
    </location>
</feature>
<feature type="domain" description="TIR" evidence="2">
    <location>
        <begin position="1"/>
        <end position="150"/>
    </location>
</feature>
<dbReference type="Gene3D" id="3.40.50.10140">
    <property type="entry name" value="Toll/interleukin-1 receptor homology (TIR) domain"/>
    <property type="match status" value="1"/>
</dbReference>